<keyword evidence="3" id="KW-1185">Reference proteome</keyword>
<comment type="caution">
    <text evidence="2">The sequence shown here is derived from an EMBL/GenBank/DDBJ whole genome shotgun (WGS) entry which is preliminary data.</text>
</comment>
<protein>
    <submittedName>
        <fullName evidence="2">Uncharacterized protein</fullName>
    </submittedName>
</protein>
<organism evidence="2 3">
    <name type="scientific">Champsocephalus gunnari</name>
    <name type="common">Mackerel icefish</name>
    <dbReference type="NCBI Taxonomy" id="52237"/>
    <lineage>
        <taxon>Eukaryota</taxon>
        <taxon>Metazoa</taxon>
        <taxon>Chordata</taxon>
        <taxon>Craniata</taxon>
        <taxon>Vertebrata</taxon>
        <taxon>Euteleostomi</taxon>
        <taxon>Actinopterygii</taxon>
        <taxon>Neopterygii</taxon>
        <taxon>Teleostei</taxon>
        <taxon>Neoteleostei</taxon>
        <taxon>Acanthomorphata</taxon>
        <taxon>Eupercaria</taxon>
        <taxon>Perciformes</taxon>
        <taxon>Notothenioidei</taxon>
        <taxon>Channichthyidae</taxon>
        <taxon>Champsocephalus</taxon>
    </lineage>
</organism>
<accession>A0AAN8DPG0</accession>
<evidence type="ECO:0000313" key="2">
    <source>
        <dbReference type="EMBL" id="KAK5926087.1"/>
    </source>
</evidence>
<dbReference type="Proteomes" id="UP001331515">
    <property type="component" value="Unassembled WGS sequence"/>
</dbReference>
<feature type="compositionally biased region" description="Basic and acidic residues" evidence="1">
    <location>
        <begin position="80"/>
        <end position="92"/>
    </location>
</feature>
<name>A0AAN8DPG0_CHAGU</name>
<feature type="region of interest" description="Disordered" evidence="1">
    <location>
        <begin position="57"/>
        <end position="104"/>
    </location>
</feature>
<evidence type="ECO:0000256" key="1">
    <source>
        <dbReference type="SAM" id="MobiDB-lite"/>
    </source>
</evidence>
<reference evidence="2 3" key="1">
    <citation type="journal article" date="2023" name="Mol. Biol. Evol.">
        <title>Genomics of Secondarily Temperate Adaptation in the Only Non-Antarctic Icefish.</title>
        <authorList>
            <person name="Rivera-Colon A.G."/>
            <person name="Rayamajhi N."/>
            <person name="Minhas B.F."/>
            <person name="Madrigal G."/>
            <person name="Bilyk K.T."/>
            <person name="Yoon V."/>
            <person name="Hune M."/>
            <person name="Gregory S."/>
            <person name="Cheng C.H.C."/>
            <person name="Catchen J.M."/>
        </authorList>
    </citation>
    <scope>NUCLEOTIDE SEQUENCE [LARGE SCALE GENOMIC DNA]</scope>
    <source>
        <tissue evidence="2">White muscle</tissue>
    </source>
</reference>
<sequence>MTRCCGHGWGKFIHIFSDTTGELEATGRLRFCFPRITLVGPFLSDIPLPGPFEIKPPHSTASLTMNKGGFSLTAAGGPTPRDDSARSDRKENALPGCEVPPLSP</sequence>
<gene>
    <name evidence="2" type="ORF">CgunFtcFv8_021686</name>
</gene>
<evidence type="ECO:0000313" key="3">
    <source>
        <dbReference type="Proteomes" id="UP001331515"/>
    </source>
</evidence>
<dbReference type="EMBL" id="JAURVH010001519">
    <property type="protein sequence ID" value="KAK5926087.1"/>
    <property type="molecule type" value="Genomic_DNA"/>
</dbReference>
<dbReference type="AlphaFoldDB" id="A0AAN8DPG0"/>
<proteinExistence type="predicted"/>